<protein>
    <recommendedName>
        <fullName evidence="4">Tetratricopeptide repeat protein</fullName>
    </recommendedName>
</protein>
<dbReference type="OrthoDB" id="979271at2"/>
<evidence type="ECO:0008006" key="4">
    <source>
        <dbReference type="Google" id="ProtNLM"/>
    </source>
</evidence>
<dbReference type="Gene3D" id="1.25.40.10">
    <property type="entry name" value="Tetratricopeptide repeat domain"/>
    <property type="match status" value="1"/>
</dbReference>
<gene>
    <name evidence="2" type="ORF">ES675_04565</name>
</gene>
<dbReference type="Proteomes" id="UP000324358">
    <property type="component" value="Unassembled WGS sequence"/>
</dbReference>
<keyword evidence="1" id="KW-1133">Transmembrane helix</keyword>
<keyword evidence="1" id="KW-0812">Transmembrane</keyword>
<evidence type="ECO:0000313" key="2">
    <source>
        <dbReference type="EMBL" id="TYB75401.1"/>
    </source>
</evidence>
<accession>A0A5D0R3J0</accession>
<proteinExistence type="predicted"/>
<sequence>MNKENLIEHYISKTLTEETQKAFNHLMETDPDFAKAVAFEKNLKTVIAKEEQTQLKERFQALDNTAKSALKNTGNPYLKWAIAAVIIILLAIPSFWIYQQNNVSNQALYASHFEPYKNVVHPIVRGQDTHDLMSQAFIAYEAKNYELALKHFNTILKDNPDTVLYFYKANALLYLDKNKEAITILSDTKNISENFKAQQLWYLALAYIKTESNLKAATTLKALISNGTFKKQEAEKLLKQIN</sequence>
<organism evidence="2 3">
    <name type="scientific">Bizionia algoritergicola</name>
    <dbReference type="NCBI Taxonomy" id="291187"/>
    <lineage>
        <taxon>Bacteria</taxon>
        <taxon>Pseudomonadati</taxon>
        <taxon>Bacteroidota</taxon>
        <taxon>Flavobacteriia</taxon>
        <taxon>Flavobacteriales</taxon>
        <taxon>Flavobacteriaceae</taxon>
        <taxon>Bizionia</taxon>
    </lineage>
</organism>
<name>A0A5D0R3J0_9FLAO</name>
<keyword evidence="1" id="KW-0472">Membrane</keyword>
<feature type="transmembrane region" description="Helical" evidence="1">
    <location>
        <begin position="77"/>
        <end position="98"/>
    </location>
</feature>
<comment type="caution">
    <text evidence="2">The sequence shown here is derived from an EMBL/GenBank/DDBJ whole genome shotgun (WGS) entry which is preliminary data.</text>
</comment>
<dbReference type="SUPFAM" id="SSF48452">
    <property type="entry name" value="TPR-like"/>
    <property type="match status" value="1"/>
</dbReference>
<keyword evidence="3" id="KW-1185">Reference proteome</keyword>
<dbReference type="InterPro" id="IPR011990">
    <property type="entry name" value="TPR-like_helical_dom_sf"/>
</dbReference>
<dbReference type="RefSeq" id="WP_066248767.1">
    <property type="nucleotide sequence ID" value="NZ_VSKL01000001.1"/>
</dbReference>
<dbReference type="EMBL" id="VSKL01000001">
    <property type="protein sequence ID" value="TYB75401.1"/>
    <property type="molecule type" value="Genomic_DNA"/>
</dbReference>
<dbReference type="AlphaFoldDB" id="A0A5D0R3J0"/>
<reference evidence="2 3" key="1">
    <citation type="submission" date="2019-08" db="EMBL/GenBank/DDBJ databases">
        <title>Genomes of Antarctic Bizionia species.</title>
        <authorList>
            <person name="Bowman J.P."/>
        </authorList>
    </citation>
    <scope>NUCLEOTIDE SEQUENCE [LARGE SCALE GENOMIC DNA]</scope>
    <source>
        <strain evidence="2 3">APA-1</strain>
    </source>
</reference>
<evidence type="ECO:0000313" key="3">
    <source>
        <dbReference type="Proteomes" id="UP000324358"/>
    </source>
</evidence>
<evidence type="ECO:0000256" key="1">
    <source>
        <dbReference type="SAM" id="Phobius"/>
    </source>
</evidence>